<dbReference type="Proteomes" id="UP000092445">
    <property type="component" value="Unassembled WGS sequence"/>
</dbReference>
<keyword evidence="3" id="KW-1185">Reference proteome</keyword>
<dbReference type="VEuPathDB" id="VectorBase:GPAI019973"/>
<reference evidence="2" key="2">
    <citation type="submission" date="2020-05" db="UniProtKB">
        <authorList>
            <consortium name="EnsemblMetazoa"/>
        </authorList>
    </citation>
    <scope>IDENTIFICATION</scope>
    <source>
        <strain evidence="2">IAEA</strain>
    </source>
</reference>
<feature type="transmembrane region" description="Helical" evidence="1">
    <location>
        <begin position="75"/>
        <end position="93"/>
    </location>
</feature>
<sequence length="140" mass="16272">MKTWFYDEYPHHEICMTLNDSAQIESRVDILPRLSVCLLSFSIFMKRQQSKTKFLCACYEIKNIDNVRNDSDGGWWWLVVVVVVGGGVVSLACKQRNSYVFTAHLRSYYETTGQSKSNLLRYLLRDSVSQVLVYEAELKK</sequence>
<keyword evidence="1" id="KW-0812">Transmembrane</keyword>
<protein>
    <submittedName>
        <fullName evidence="2">Uncharacterized protein</fullName>
    </submittedName>
</protein>
<proteinExistence type="predicted"/>
<evidence type="ECO:0000313" key="2">
    <source>
        <dbReference type="EnsemblMetazoa" id="GPAI019973-PA"/>
    </source>
</evidence>
<name>A0A1A9ZNB5_GLOPL</name>
<accession>A0A1A9ZNB5</accession>
<evidence type="ECO:0000313" key="3">
    <source>
        <dbReference type="Proteomes" id="UP000092445"/>
    </source>
</evidence>
<keyword evidence="1" id="KW-0472">Membrane</keyword>
<keyword evidence="1" id="KW-1133">Transmembrane helix</keyword>
<evidence type="ECO:0000256" key="1">
    <source>
        <dbReference type="SAM" id="Phobius"/>
    </source>
</evidence>
<dbReference type="AlphaFoldDB" id="A0A1A9ZNB5"/>
<reference evidence="3" key="1">
    <citation type="submission" date="2014-03" db="EMBL/GenBank/DDBJ databases">
        <authorList>
            <person name="Aksoy S."/>
            <person name="Warren W."/>
            <person name="Wilson R.K."/>
        </authorList>
    </citation>
    <scope>NUCLEOTIDE SEQUENCE [LARGE SCALE GENOMIC DNA]</scope>
    <source>
        <strain evidence="3">IAEA</strain>
    </source>
</reference>
<dbReference type="EnsemblMetazoa" id="GPAI019973-RA">
    <property type="protein sequence ID" value="GPAI019973-PA"/>
    <property type="gene ID" value="GPAI019973"/>
</dbReference>
<organism evidence="2 3">
    <name type="scientific">Glossina pallidipes</name>
    <name type="common">Tsetse fly</name>
    <dbReference type="NCBI Taxonomy" id="7398"/>
    <lineage>
        <taxon>Eukaryota</taxon>
        <taxon>Metazoa</taxon>
        <taxon>Ecdysozoa</taxon>
        <taxon>Arthropoda</taxon>
        <taxon>Hexapoda</taxon>
        <taxon>Insecta</taxon>
        <taxon>Pterygota</taxon>
        <taxon>Neoptera</taxon>
        <taxon>Endopterygota</taxon>
        <taxon>Diptera</taxon>
        <taxon>Brachycera</taxon>
        <taxon>Muscomorpha</taxon>
        <taxon>Hippoboscoidea</taxon>
        <taxon>Glossinidae</taxon>
        <taxon>Glossina</taxon>
    </lineage>
</organism>